<dbReference type="EMBL" id="JAIWYP010000003">
    <property type="protein sequence ID" value="KAH3859489.1"/>
    <property type="molecule type" value="Genomic_DNA"/>
</dbReference>
<evidence type="ECO:0000313" key="2">
    <source>
        <dbReference type="Proteomes" id="UP000828390"/>
    </source>
</evidence>
<accession>A0A9D4LKE4</accession>
<keyword evidence="2" id="KW-1185">Reference proteome</keyword>
<protein>
    <submittedName>
        <fullName evidence="1">Uncharacterized protein</fullName>
    </submittedName>
</protein>
<proteinExistence type="predicted"/>
<name>A0A9D4LKE4_DREPO</name>
<gene>
    <name evidence="1" type="ORF">DPMN_102306</name>
</gene>
<dbReference type="AlphaFoldDB" id="A0A9D4LKE4"/>
<organism evidence="1 2">
    <name type="scientific">Dreissena polymorpha</name>
    <name type="common">Zebra mussel</name>
    <name type="synonym">Mytilus polymorpha</name>
    <dbReference type="NCBI Taxonomy" id="45954"/>
    <lineage>
        <taxon>Eukaryota</taxon>
        <taxon>Metazoa</taxon>
        <taxon>Spiralia</taxon>
        <taxon>Lophotrochozoa</taxon>
        <taxon>Mollusca</taxon>
        <taxon>Bivalvia</taxon>
        <taxon>Autobranchia</taxon>
        <taxon>Heteroconchia</taxon>
        <taxon>Euheterodonta</taxon>
        <taxon>Imparidentia</taxon>
        <taxon>Neoheterodontei</taxon>
        <taxon>Myida</taxon>
        <taxon>Dreissenoidea</taxon>
        <taxon>Dreissenidae</taxon>
        <taxon>Dreissena</taxon>
    </lineage>
</organism>
<sequence>MHEWSGGGQVLADKKIRDLYCEYHNKRTRRCAIGDLVLRQRFVSKEKCRIPI</sequence>
<reference evidence="1" key="1">
    <citation type="journal article" date="2019" name="bioRxiv">
        <title>The Genome of the Zebra Mussel, Dreissena polymorpha: A Resource for Invasive Species Research.</title>
        <authorList>
            <person name="McCartney M.A."/>
            <person name="Auch B."/>
            <person name="Kono T."/>
            <person name="Mallez S."/>
            <person name="Zhang Y."/>
            <person name="Obille A."/>
            <person name="Becker A."/>
            <person name="Abrahante J.E."/>
            <person name="Garbe J."/>
            <person name="Badalamenti J.P."/>
            <person name="Herman A."/>
            <person name="Mangelson H."/>
            <person name="Liachko I."/>
            <person name="Sullivan S."/>
            <person name="Sone E.D."/>
            <person name="Koren S."/>
            <person name="Silverstein K.A.T."/>
            <person name="Beckman K.B."/>
            <person name="Gohl D.M."/>
        </authorList>
    </citation>
    <scope>NUCLEOTIDE SEQUENCE</scope>
    <source>
        <strain evidence="1">Duluth1</strain>
        <tissue evidence="1">Whole animal</tissue>
    </source>
</reference>
<comment type="caution">
    <text evidence="1">The sequence shown here is derived from an EMBL/GenBank/DDBJ whole genome shotgun (WGS) entry which is preliminary data.</text>
</comment>
<dbReference type="Proteomes" id="UP000828390">
    <property type="component" value="Unassembled WGS sequence"/>
</dbReference>
<reference evidence="1" key="2">
    <citation type="submission" date="2020-11" db="EMBL/GenBank/DDBJ databases">
        <authorList>
            <person name="McCartney M.A."/>
            <person name="Auch B."/>
            <person name="Kono T."/>
            <person name="Mallez S."/>
            <person name="Becker A."/>
            <person name="Gohl D.M."/>
            <person name="Silverstein K.A.T."/>
            <person name="Koren S."/>
            <person name="Bechman K.B."/>
            <person name="Herman A."/>
            <person name="Abrahante J.E."/>
            <person name="Garbe J."/>
        </authorList>
    </citation>
    <scope>NUCLEOTIDE SEQUENCE</scope>
    <source>
        <strain evidence="1">Duluth1</strain>
        <tissue evidence="1">Whole animal</tissue>
    </source>
</reference>
<evidence type="ECO:0000313" key="1">
    <source>
        <dbReference type="EMBL" id="KAH3859489.1"/>
    </source>
</evidence>